<feature type="region of interest" description="Disordered" evidence="1">
    <location>
        <begin position="207"/>
        <end position="238"/>
    </location>
</feature>
<feature type="transmembrane region" description="Helical" evidence="2">
    <location>
        <begin position="247"/>
        <end position="266"/>
    </location>
</feature>
<proteinExistence type="predicted"/>
<sequence>MKRTRAVAAYLVLSALAVPSAWAAPPEPAPTAARADAPGDVPAGAPAGDRVDAPGGARANAPENAAGNAPPGVPQNAPGSTPAGVATAAPRAGVPGLRPDPDPHPSTAPGGTGGARERGLPGRTDSTARPTREDRDALLARVAPLGITPVVDVSGMPALTVDHELVLSGGPEGIAAMRAAGIEVVPGLRSGVSAVRSGGRTVAWYVENPPPLPPAPTGSAAPESGAAPDEPKSPGLPKTGLGATVQLVALGLLLVAGGTAFVRIAARRRRGRS</sequence>
<feature type="compositionally biased region" description="Low complexity" evidence="1">
    <location>
        <begin position="20"/>
        <end position="79"/>
    </location>
</feature>
<keyword evidence="2" id="KW-1133">Transmembrane helix</keyword>
<evidence type="ECO:0000256" key="2">
    <source>
        <dbReference type="SAM" id="Phobius"/>
    </source>
</evidence>
<feature type="signal peptide" evidence="3">
    <location>
        <begin position="1"/>
        <end position="23"/>
    </location>
</feature>
<evidence type="ECO:0000313" key="4">
    <source>
        <dbReference type="EMBL" id="MEU8132071.1"/>
    </source>
</evidence>
<comment type="caution">
    <text evidence="4">The sequence shown here is derived from an EMBL/GenBank/DDBJ whole genome shotgun (WGS) entry which is preliminary data.</text>
</comment>
<dbReference type="Proteomes" id="UP001551482">
    <property type="component" value="Unassembled WGS sequence"/>
</dbReference>
<protein>
    <submittedName>
        <fullName evidence="4">Uncharacterized protein</fullName>
    </submittedName>
</protein>
<feature type="chain" id="PRO_5045375283" evidence="3">
    <location>
        <begin position="24"/>
        <end position="273"/>
    </location>
</feature>
<dbReference type="EMBL" id="JBEZFP010000001">
    <property type="protein sequence ID" value="MEU8132071.1"/>
    <property type="molecule type" value="Genomic_DNA"/>
</dbReference>
<name>A0ABV3D8K4_9ACTN</name>
<gene>
    <name evidence="4" type="ORF">AB0C36_01030</name>
</gene>
<evidence type="ECO:0000313" key="5">
    <source>
        <dbReference type="Proteomes" id="UP001551482"/>
    </source>
</evidence>
<accession>A0ABV3D8K4</accession>
<keyword evidence="2" id="KW-0472">Membrane</keyword>
<reference evidence="4 5" key="1">
    <citation type="submission" date="2024-06" db="EMBL/GenBank/DDBJ databases">
        <title>The Natural Products Discovery Center: Release of the First 8490 Sequenced Strains for Exploring Actinobacteria Biosynthetic Diversity.</title>
        <authorList>
            <person name="Kalkreuter E."/>
            <person name="Kautsar S.A."/>
            <person name="Yang D."/>
            <person name="Bader C.D."/>
            <person name="Teijaro C.N."/>
            <person name="Fluegel L."/>
            <person name="Davis C.M."/>
            <person name="Simpson J.R."/>
            <person name="Lauterbach L."/>
            <person name="Steele A.D."/>
            <person name="Gui C."/>
            <person name="Meng S."/>
            <person name="Li G."/>
            <person name="Viehrig K."/>
            <person name="Ye F."/>
            <person name="Su P."/>
            <person name="Kiefer A.F."/>
            <person name="Nichols A."/>
            <person name="Cepeda A.J."/>
            <person name="Yan W."/>
            <person name="Fan B."/>
            <person name="Jiang Y."/>
            <person name="Adhikari A."/>
            <person name="Zheng C.-J."/>
            <person name="Schuster L."/>
            <person name="Cowan T.M."/>
            <person name="Smanski M.J."/>
            <person name="Chevrette M.G."/>
            <person name="De Carvalho L.P.S."/>
            <person name="Shen B."/>
        </authorList>
    </citation>
    <scope>NUCLEOTIDE SEQUENCE [LARGE SCALE GENOMIC DNA]</scope>
    <source>
        <strain evidence="4 5">NPDC048946</strain>
    </source>
</reference>
<evidence type="ECO:0000256" key="1">
    <source>
        <dbReference type="SAM" id="MobiDB-lite"/>
    </source>
</evidence>
<keyword evidence="5" id="KW-1185">Reference proteome</keyword>
<feature type="region of interest" description="Disordered" evidence="1">
    <location>
        <begin position="20"/>
        <end position="134"/>
    </location>
</feature>
<evidence type="ECO:0000256" key="3">
    <source>
        <dbReference type="SAM" id="SignalP"/>
    </source>
</evidence>
<dbReference type="RefSeq" id="WP_358347276.1">
    <property type="nucleotide sequence ID" value="NZ_JBEZFP010000001.1"/>
</dbReference>
<keyword evidence="3" id="KW-0732">Signal</keyword>
<organism evidence="4 5">
    <name type="scientific">Streptodolium elevatio</name>
    <dbReference type="NCBI Taxonomy" id="3157996"/>
    <lineage>
        <taxon>Bacteria</taxon>
        <taxon>Bacillati</taxon>
        <taxon>Actinomycetota</taxon>
        <taxon>Actinomycetes</taxon>
        <taxon>Kitasatosporales</taxon>
        <taxon>Streptomycetaceae</taxon>
        <taxon>Streptodolium</taxon>
    </lineage>
</organism>
<keyword evidence="2" id="KW-0812">Transmembrane</keyword>